<reference evidence="2" key="1">
    <citation type="submission" date="2019-08" db="EMBL/GenBank/DDBJ databases">
        <authorList>
            <person name="Kucharzyk K."/>
            <person name="Murdoch R.W."/>
            <person name="Higgins S."/>
            <person name="Loffler F."/>
        </authorList>
    </citation>
    <scope>NUCLEOTIDE SEQUENCE</scope>
</reference>
<accession>A0A645EX12</accession>
<dbReference type="EMBL" id="VSSQ01052492">
    <property type="protein sequence ID" value="MPN06571.1"/>
    <property type="molecule type" value="Genomic_DNA"/>
</dbReference>
<gene>
    <name evidence="2" type="ORF">SDC9_153827</name>
</gene>
<proteinExistence type="predicted"/>
<sequence length="135" mass="15188">MSRKKIQIAFVLICLLLVSIIVLTSFVKHYSLLDEKESGNSFFIINWGNKSHDVTVELFNSKKISTFNESYISAPGKNIKDQFPFTLESGTYIEVTLDNNITKTQNISEDASDVILHIDIDMYTDDPLVLGVAIP</sequence>
<protein>
    <submittedName>
        <fullName evidence="2">Uncharacterized protein</fullName>
    </submittedName>
</protein>
<comment type="caution">
    <text evidence="2">The sequence shown here is derived from an EMBL/GenBank/DDBJ whole genome shotgun (WGS) entry which is preliminary data.</text>
</comment>
<keyword evidence="1" id="KW-1133">Transmembrane helix</keyword>
<evidence type="ECO:0000313" key="2">
    <source>
        <dbReference type="EMBL" id="MPN06571.1"/>
    </source>
</evidence>
<dbReference type="AlphaFoldDB" id="A0A645EX12"/>
<organism evidence="2">
    <name type="scientific">bioreactor metagenome</name>
    <dbReference type="NCBI Taxonomy" id="1076179"/>
    <lineage>
        <taxon>unclassified sequences</taxon>
        <taxon>metagenomes</taxon>
        <taxon>ecological metagenomes</taxon>
    </lineage>
</organism>
<keyword evidence="1" id="KW-0472">Membrane</keyword>
<evidence type="ECO:0000256" key="1">
    <source>
        <dbReference type="SAM" id="Phobius"/>
    </source>
</evidence>
<feature type="transmembrane region" description="Helical" evidence="1">
    <location>
        <begin position="6"/>
        <end position="27"/>
    </location>
</feature>
<keyword evidence="1" id="KW-0812">Transmembrane</keyword>
<name>A0A645EX12_9ZZZZ</name>